<dbReference type="GO" id="GO:0016787">
    <property type="term" value="F:hydrolase activity"/>
    <property type="evidence" value="ECO:0007669"/>
    <property type="project" value="UniProtKB-KW"/>
</dbReference>
<comment type="caution">
    <text evidence="10">The sequence shown here is derived from an EMBL/GenBank/DDBJ whole genome shotgun (WGS) entry which is preliminary data.</text>
</comment>
<dbReference type="Proteomes" id="UP000824151">
    <property type="component" value="Unassembled WGS sequence"/>
</dbReference>
<evidence type="ECO:0000256" key="7">
    <source>
        <dbReference type="SAM" id="MobiDB-lite"/>
    </source>
</evidence>
<dbReference type="PANTHER" id="PTHR14969:SF62">
    <property type="entry name" value="DECAPRENYLPHOSPHORYL-5-PHOSPHORIBOSE PHOSPHATASE RV3807C-RELATED"/>
    <property type="match status" value="1"/>
</dbReference>
<evidence type="ECO:0000259" key="9">
    <source>
        <dbReference type="SMART" id="SM00014"/>
    </source>
</evidence>
<dbReference type="Pfam" id="PF01569">
    <property type="entry name" value="PAP2"/>
    <property type="match status" value="1"/>
</dbReference>
<protein>
    <submittedName>
        <fullName evidence="10">Phosphatase PAP2 family protein</fullName>
    </submittedName>
</protein>
<feature type="transmembrane region" description="Helical" evidence="8">
    <location>
        <begin position="148"/>
        <end position="179"/>
    </location>
</feature>
<feature type="transmembrane region" description="Helical" evidence="8">
    <location>
        <begin position="191"/>
        <end position="213"/>
    </location>
</feature>
<proteinExistence type="predicted"/>
<evidence type="ECO:0000256" key="6">
    <source>
        <dbReference type="ARBA" id="ARBA00023136"/>
    </source>
</evidence>
<name>A0A9D2A6J6_9MICC</name>
<feature type="compositionally biased region" description="Low complexity" evidence="7">
    <location>
        <begin position="7"/>
        <end position="20"/>
    </location>
</feature>
<dbReference type="EMBL" id="DXGD01000232">
    <property type="protein sequence ID" value="HIW99737.1"/>
    <property type="molecule type" value="Genomic_DNA"/>
</dbReference>
<reference evidence="10" key="1">
    <citation type="journal article" date="2021" name="PeerJ">
        <title>Extensive microbial diversity within the chicken gut microbiome revealed by metagenomics and culture.</title>
        <authorList>
            <person name="Gilroy R."/>
            <person name="Ravi A."/>
            <person name="Getino M."/>
            <person name="Pursley I."/>
            <person name="Horton D.L."/>
            <person name="Alikhan N.F."/>
            <person name="Baker D."/>
            <person name="Gharbi K."/>
            <person name="Hall N."/>
            <person name="Watson M."/>
            <person name="Adriaenssens E.M."/>
            <person name="Foster-Nyarko E."/>
            <person name="Jarju S."/>
            <person name="Secka A."/>
            <person name="Antonio M."/>
            <person name="Oren A."/>
            <person name="Chaudhuri R.R."/>
            <person name="La Ragione R."/>
            <person name="Hildebrand F."/>
            <person name="Pallen M.J."/>
        </authorList>
    </citation>
    <scope>NUCLEOTIDE SEQUENCE</scope>
    <source>
        <strain evidence="10">ChiHejej3B27-3195</strain>
    </source>
</reference>
<dbReference type="InterPro" id="IPR000326">
    <property type="entry name" value="PAP2/HPO"/>
</dbReference>
<organism evidence="10 11">
    <name type="scientific">Candidatus Nesterenkonia stercoripullorum</name>
    <dbReference type="NCBI Taxonomy" id="2838701"/>
    <lineage>
        <taxon>Bacteria</taxon>
        <taxon>Bacillati</taxon>
        <taxon>Actinomycetota</taxon>
        <taxon>Actinomycetes</taxon>
        <taxon>Micrococcales</taxon>
        <taxon>Micrococcaceae</taxon>
        <taxon>Nesterenkonia</taxon>
    </lineage>
</organism>
<dbReference type="GO" id="GO:0005886">
    <property type="term" value="C:plasma membrane"/>
    <property type="evidence" value="ECO:0007669"/>
    <property type="project" value="UniProtKB-SubCell"/>
</dbReference>
<keyword evidence="5 8" id="KW-1133">Transmembrane helix</keyword>
<feature type="region of interest" description="Disordered" evidence="7">
    <location>
        <begin position="1"/>
        <end position="20"/>
    </location>
</feature>
<reference evidence="10" key="2">
    <citation type="submission" date="2021-04" db="EMBL/GenBank/DDBJ databases">
        <authorList>
            <person name="Gilroy R."/>
        </authorList>
    </citation>
    <scope>NUCLEOTIDE SEQUENCE</scope>
    <source>
        <strain evidence="10">ChiHejej3B27-3195</strain>
    </source>
</reference>
<keyword evidence="3 8" id="KW-0812">Transmembrane</keyword>
<evidence type="ECO:0000256" key="4">
    <source>
        <dbReference type="ARBA" id="ARBA00022801"/>
    </source>
</evidence>
<feature type="transmembrane region" description="Helical" evidence="8">
    <location>
        <begin position="21"/>
        <end position="43"/>
    </location>
</feature>
<evidence type="ECO:0000256" key="3">
    <source>
        <dbReference type="ARBA" id="ARBA00022692"/>
    </source>
</evidence>
<evidence type="ECO:0000313" key="11">
    <source>
        <dbReference type="Proteomes" id="UP000824151"/>
    </source>
</evidence>
<dbReference type="SMART" id="SM00014">
    <property type="entry name" value="acidPPc"/>
    <property type="match status" value="1"/>
</dbReference>
<dbReference type="AlphaFoldDB" id="A0A9D2A6J6"/>
<accession>A0A9D2A6J6</accession>
<keyword evidence="2" id="KW-1003">Cell membrane</keyword>
<feature type="transmembrane region" description="Helical" evidence="8">
    <location>
        <begin position="94"/>
        <end position="111"/>
    </location>
</feature>
<feature type="domain" description="Phosphatidic acid phosphatase type 2/haloperoxidase" evidence="9">
    <location>
        <begin position="95"/>
        <end position="206"/>
    </location>
</feature>
<evidence type="ECO:0000256" key="2">
    <source>
        <dbReference type="ARBA" id="ARBA00022475"/>
    </source>
</evidence>
<dbReference type="PANTHER" id="PTHR14969">
    <property type="entry name" value="SPHINGOSINE-1-PHOSPHATE PHOSPHOHYDROLASE"/>
    <property type="match status" value="1"/>
</dbReference>
<feature type="transmembrane region" description="Helical" evidence="8">
    <location>
        <begin position="63"/>
        <end position="87"/>
    </location>
</feature>
<evidence type="ECO:0000256" key="1">
    <source>
        <dbReference type="ARBA" id="ARBA00004651"/>
    </source>
</evidence>
<keyword evidence="6 8" id="KW-0472">Membrane</keyword>
<dbReference type="Gene3D" id="1.20.144.10">
    <property type="entry name" value="Phosphatidic acid phosphatase type 2/haloperoxidase"/>
    <property type="match status" value="1"/>
</dbReference>
<keyword evidence="4" id="KW-0378">Hydrolase</keyword>
<sequence>MTHESPTRTLSTPRRSSSRPVPWPALLAAVAVPAALALATYPVRERLFTAVAGFAEGSALASAVASVADFGLLALVATAGVLAVWCWLRARRRFWLLALAGLGVITAYGLSEAVKLLVEQPRPCSVVDTVTVLNCPGGGDWSWPSNHAVLAAAFTTACILVVPRLAWLAVPLALAIAASRVAGGVHYVHDVLSGLALGALVVAAVVAVAWPVLDRRLTGGRDDGHPDSASRSQGGRA</sequence>
<gene>
    <name evidence="10" type="ORF">H9871_06305</name>
</gene>
<evidence type="ECO:0000256" key="8">
    <source>
        <dbReference type="SAM" id="Phobius"/>
    </source>
</evidence>
<dbReference type="InterPro" id="IPR036938">
    <property type="entry name" value="PAP2/HPO_sf"/>
</dbReference>
<comment type="subcellular location">
    <subcellularLocation>
        <location evidence="1">Cell membrane</location>
        <topology evidence="1">Multi-pass membrane protein</topology>
    </subcellularLocation>
</comment>
<evidence type="ECO:0000313" key="10">
    <source>
        <dbReference type="EMBL" id="HIW99737.1"/>
    </source>
</evidence>
<dbReference type="CDD" id="cd01610">
    <property type="entry name" value="PAP2_like"/>
    <property type="match status" value="1"/>
</dbReference>
<evidence type="ECO:0000256" key="5">
    <source>
        <dbReference type="ARBA" id="ARBA00022989"/>
    </source>
</evidence>
<dbReference type="SUPFAM" id="SSF48317">
    <property type="entry name" value="Acid phosphatase/Vanadium-dependent haloperoxidase"/>
    <property type="match status" value="1"/>
</dbReference>